<name>A0ABQ2F490_9MICO</name>
<feature type="transmembrane region" description="Helical" evidence="1">
    <location>
        <begin position="14"/>
        <end position="34"/>
    </location>
</feature>
<evidence type="ECO:0000313" key="2">
    <source>
        <dbReference type="EMBL" id="GGK60501.1"/>
    </source>
</evidence>
<feature type="transmembrane region" description="Helical" evidence="1">
    <location>
        <begin position="125"/>
        <end position="147"/>
    </location>
</feature>
<keyword evidence="1" id="KW-0812">Transmembrane</keyword>
<evidence type="ECO:0000256" key="1">
    <source>
        <dbReference type="SAM" id="Phobius"/>
    </source>
</evidence>
<dbReference type="EMBL" id="BMLB01000001">
    <property type="protein sequence ID" value="GGK60501.1"/>
    <property type="molecule type" value="Genomic_DNA"/>
</dbReference>
<gene>
    <name evidence="2" type="ORF">GCM10011509_06090</name>
</gene>
<accession>A0ABQ2F490</accession>
<keyword evidence="1" id="KW-0472">Membrane</keyword>
<comment type="caution">
    <text evidence="2">The sequence shown here is derived from an EMBL/GenBank/DDBJ whole genome shotgun (WGS) entry which is preliminary data.</text>
</comment>
<dbReference type="InterPro" id="IPR013879">
    <property type="entry name" value="DUF1761"/>
</dbReference>
<feature type="transmembrane region" description="Helical" evidence="1">
    <location>
        <begin position="92"/>
        <end position="113"/>
    </location>
</feature>
<protein>
    <recommendedName>
        <fullName evidence="4">DUF1761 domain-containing protein</fullName>
    </recommendedName>
</protein>
<dbReference type="Proteomes" id="UP000662111">
    <property type="component" value="Unassembled WGS sequence"/>
</dbReference>
<reference evidence="3" key="1">
    <citation type="journal article" date="2019" name="Int. J. Syst. Evol. Microbiol.">
        <title>The Global Catalogue of Microorganisms (GCM) 10K type strain sequencing project: providing services to taxonomists for standard genome sequencing and annotation.</title>
        <authorList>
            <consortium name="The Broad Institute Genomics Platform"/>
            <consortium name="The Broad Institute Genome Sequencing Center for Infectious Disease"/>
            <person name="Wu L."/>
            <person name="Ma J."/>
        </authorList>
    </citation>
    <scope>NUCLEOTIDE SEQUENCE [LARGE SCALE GENOMIC DNA]</scope>
    <source>
        <strain evidence="3">CGMCC 1.5362</strain>
    </source>
</reference>
<keyword evidence="3" id="KW-1185">Reference proteome</keyword>
<keyword evidence="1" id="KW-1133">Transmembrane helix</keyword>
<evidence type="ECO:0000313" key="3">
    <source>
        <dbReference type="Proteomes" id="UP000662111"/>
    </source>
</evidence>
<proteinExistence type="predicted"/>
<feature type="transmembrane region" description="Helical" evidence="1">
    <location>
        <begin position="54"/>
        <end position="80"/>
    </location>
</feature>
<evidence type="ECO:0008006" key="4">
    <source>
        <dbReference type="Google" id="ProtNLM"/>
    </source>
</evidence>
<organism evidence="2 3">
    <name type="scientific">Ornithinimicrobium pekingense</name>
    <dbReference type="NCBI Taxonomy" id="384677"/>
    <lineage>
        <taxon>Bacteria</taxon>
        <taxon>Bacillati</taxon>
        <taxon>Actinomycetota</taxon>
        <taxon>Actinomycetes</taxon>
        <taxon>Micrococcales</taxon>
        <taxon>Ornithinimicrobiaceae</taxon>
        <taxon>Ornithinimicrobium</taxon>
    </lineage>
</organism>
<dbReference type="Pfam" id="PF08570">
    <property type="entry name" value="DUF1761"/>
    <property type="match status" value="1"/>
</dbReference>
<sequence length="150" mass="15914">MTGPYAALVTVPEISYLAVAGAVVASMVVGFVYYHPKVMGSRWMRAIEHDEESVAAGAGSWVYGVVVLASFVTAWVLAGATWLSYEFYGGSFLVNALVTGVVLWLGFTAARVVVHDGFDPRGFRVTPYTLLNGLVTVLAMALVIGLLPPG</sequence>